<evidence type="ECO:0000256" key="6">
    <source>
        <dbReference type="ARBA" id="ARBA00022692"/>
    </source>
</evidence>
<dbReference type="GO" id="GO:0016682">
    <property type="term" value="F:oxidoreductase activity, acting on diphenols and related substances as donors, oxygen as acceptor"/>
    <property type="evidence" value="ECO:0007669"/>
    <property type="project" value="TreeGrafter"/>
</dbReference>
<keyword evidence="10 12" id="KW-0408">Iron</keyword>
<dbReference type="PANTHER" id="PTHR30365:SF14">
    <property type="entry name" value="CYTOCHROME BD MENAQUINOL OXIDASE SUBUNIT I-RELATED"/>
    <property type="match status" value="1"/>
</dbReference>
<evidence type="ECO:0000256" key="9">
    <source>
        <dbReference type="ARBA" id="ARBA00022989"/>
    </source>
</evidence>
<feature type="transmembrane region" description="Helical" evidence="12">
    <location>
        <begin position="186"/>
        <end position="205"/>
    </location>
</feature>
<evidence type="ECO:0000256" key="7">
    <source>
        <dbReference type="ARBA" id="ARBA00022723"/>
    </source>
</evidence>
<dbReference type="GO" id="GO:0046872">
    <property type="term" value="F:metal ion binding"/>
    <property type="evidence" value="ECO:0007669"/>
    <property type="project" value="UniProtKB-UniRule"/>
</dbReference>
<keyword evidence="9 12" id="KW-1133">Transmembrane helix</keyword>
<feature type="transmembrane region" description="Helical" evidence="12">
    <location>
        <begin position="55"/>
        <end position="76"/>
    </location>
</feature>
<dbReference type="PIRSF" id="PIRSF006446">
    <property type="entry name" value="Cyt_quinol_oxidase_1"/>
    <property type="match status" value="1"/>
</dbReference>
<comment type="caution">
    <text evidence="14">The sequence shown here is derived from an EMBL/GenBank/DDBJ whole genome shotgun (WGS) entry which is preliminary data.</text>
</comment>
<feature type="transmembrane region" description="Helical" evidence="12">
    <location>
        <begin position="404"/>
        <end position="428"/>
    </location>
</feature>
<evidence type="ECO:0000256" key="2">
    <source>
        <dbReference type="ARBA" id="ARBA00009819"/>
    </source>
</evidence>
<dbReference type="GO" id="GO:0005886">
    <property type="term" value="C:plasma membrane"/>
    <property type="evidence" value="ECO:0007669"/>
    <property type="project" value="UniProtKB-SubCell"/>
</dbReference>
<dbReference type="InterPro" id="IPR002585">
    <property type="entry name" value="Cyt-d_ubiquinol_oxidase_su_1"/>
</dbReference>
<comment type="subcellular location">
    <subcellularLocation>
        <location evidence="12">Cell inner membrane</location>
    </subcellularLocation>
    <subcellularLocation>
        <location evidence="1">Cell membrane</location>
        <topology evidence="1">Multi-pass membrane protein</topology>
    </subcellularLocation>
</comment>
<evidence type="ECO:0000256" key="11">
    <source>
        <dbReference type="ARBA" id="ARBA00023136"/>
    </source>
</evidence>
<feature type="region of interest" description="Disordered" evidence="13">
    <location>
        <begin position="444"/>
        <end position="463"/>
    </location>
</feature>
<keyword evidence="6 12" id="KW-0812">Transmembrane</keyword>
<dbReference type="OrthoDB" id="9807042at2"/>
<feature type="transmembrane region" description="Helical" evidence="12">
    <location>
        <begin position="316"/>
        <end position="343"/>
    </location>
</feature>
<evidence type="ECO:0000256" key="4">
    <source>
        <dbReference type="ARBA" id="ARBA00022475"/>
    </source>
</evidence>
<feature type="transmembrane region" description="Helical" evidence="12">
    <location>
        <begin position="217"/>
        <end position="236"/>
    </location>
</feature>
<dbReference type="GO" id="GO:0020037">
    <property type="term" value="F:heme binding"/>
    <property type="evidence" value="ECO:0007669"/>
    <property type="project" value="TreeGrafter"/>
</dbReference>
<dbReference type="PATRIC" id="fig|908627.4.peg.5171"/>
<dbReference type="AlphaFoldDB" id="A0A0J1CTD3"/>
<dbReference type="Pfam" id="PF01654">
    <property type="entry name" value="Cyt_bd_oxida_I"/>
    <property type="match status" value="1"/>
</dbReference>
<feature type="transmembrane region" description="Helical" evidence="12">
    <location>
        <begin position="355"/>
        <end position="377"/>
    </location>
</feature>
<keyword evidence="7 12" id="KW-0479">Metal-binding</keyword>
<dbReference type="GO" id="GO:0019646">
    <property type="term" value="P:aerobic electron transport chain"/>
    <property type="evidence" value="ECO:0007669"/>
    <property type="project" value="InterPro"/>
</dbReference>
<keyword evidence="8 12" id="KW-0249">Electron transport</keyword>
<dbReference type="PANTHER" id="PTHR30365">
    <property type="entry name" value="CYTOCHROME D UBIQUINOL OXIDASE"/>
    <property type="match status" value="1"/>
</dbReference>
<evidence type="ECO:0000256" key="13">
    <source>
        <dbReference type="SAM" id="MobiDB-lite"/>
    </source>
</evidence>
<evidence type="ECO:0000313" key="15">
    <source>
        <dbReference type="Proteomes" id="UP000035963"/>
    </source>
</evidence>
<proteinExistence type="inferred from homology"/>
<organism evidence="14 15">
    <name type="scientific">Caballeronia mineralivorans PML1(12)</name>
    <dbReference type="NCBI Taxonomy" id="908627"/>
    <lineage>
        <taxon>Bacteria</taxon>
        <taxon>Pseudomonadati</taxon>
        <taxon>Pseudomonadota</taxon>
        <taxon>Betaproteobacteria</taxon>
        <taxon>Burkholderiales</taxon>
        <taxon>Burkholderiaceae</taxon>
        <taxon>Caballeronia</taxon>
    </lineage>
</organism>
<evidence type="ECO:0000313" key="14">
    <source>
        <dbReference type="EMBL" id="KLU23869.1"/>
    </source>
</evidence>
<evidence type="ECO:0000256" key="1">
    <source>
        <dbReference type="ARBA" id="ARBA00004651"/>
    </source>
</evidence>
<name>A0A0J1CTD3_9BURK</name>
<feature type="transmembrane region" description="Helical" evidence="12">
    <location>
        <begin position="96"/>
        <end position="118"/>
    </location>
</feature>
<keyword evidence="4 12" id="KW-1003">Cell membrane</keyword>
<evidence type="ECO:0000256" key="10">
    <source>
        <dbReference type="ARBA" id="ARBA00023004"/>
    </source>
</evidence>
<dbReference type="GO" id="GO:0070069">
    <property type="term" value="C:cytochrome complex"/>
    <property type="evidence" value="ECO:0007669"/>
    <property type="project" value="UniProtKB-UniRule"/>
</dbReference>
<dbReference type="Proteomes" id="UP000035963">
    <property type="component" value="Unassembled WGS sequence"/>
</dbReference>
<sequence length="463" mass="51462">MDTTALMLSRLQFAFTVSFHIIFPSFTIGLAAWLTVLEALYLITGRPTYRCVFDFWLKIFGIAFGMGVVSGIVLAFEFGTNWSELSRLSGPIQGPLLSYETFTAFMLEASFFGVLLFGKNRVKPGLYLFSTAMVALGTTLSAFWIMVNNSWMQYPVGYTIQNGVYVPDDWLKIIFSPVVWVRFPHMLLAAYVTGAFCVAATGAWYSLRGMCRAEARVMLRMGLFLAAILVPVQLLFGHLVGDYVHRYQPIKFAAIEARWHDEQLASEVLLAWPDAAHEKNDYAISVPVLGSLISSMTLDSKEVGLADFPRSERSPIVIPFFAFRVMVGCGLLMLLVAWGGTLLSLKERLLQRRALLWTVFLCFPLPFIATLTGWFTAEVGRQPWTVYGVLRTADAITPFLTPRAAAGSLLVFCVTYVFIFAFGTFYIYRLLKGGPTEDPLHTLPAASPSRPLSAAADLPSTVK</sequence>
<keyword evidence="11 12" id="KW-0472">Membrane</keyword>
<evidence type="ECO:0000256" key="12">
    <source>
        <dbReference type="PIRNR" id="PIRNR006446"/>
    </source>
</evidence>
<feature type="transmembrane region" description="Helical" evidence="12">
    <location>
        <begin position="20"/>
        <end position="43"/>
    </location>
</feature>
<feature type="transmembrane region" description="Helical" evidence="12">
    <location>
        <begin position="125"/>
        <end position="147"/>
    </location>
</feature>
<accession>A0A0J1CTD3</accession>
<evidence type="ECO:0000256" key="8">
    <source>
        <dbReference type="ARBA" id="ARBA00022982"/>
    </source>
</evidence>
<evidence type="ECO:0000256" key="3">
    <source>
        <dbReference type="ARBA" id="ARBA00022448"/>
    </source>
</evidence>
<keyword evidence="15" id="KW-1185">Reference proteome</keyword>
<gene>
    <name evidence="14" type="ORF">EOS_23175</name>
</gene>
<comment type="similarity">
    <text evidence="2 12">Belongs to the cytochrome ubiquinol oxidase subunit 1 family.</text>
</comment>
<dbReference type="GO" id="GO:0009055">
    <property type="term" value="F:electron transfer activity"/>
    <property type="evidence" value="ECO:0007669"/>
    <property type="project" value="UniProtKB-UniRule"/>
</dbReference>
<keyword evidence="5 12" id="KW-0349">Heme</keyword>
<protein>
    <submittedName>
        <fullName evidence="14">Cytochrome D ubiquinol oxidase subunit I</fullName>
    </submittedName>
</protein>
<dbReference type="EMBL" id="AEJF01000142">
    <property type="protein sequence ID" value="KLU23869.1"/>
    <property type="molecule type" value="Genomic_DNA"/>
</dbReference>
<keyword evidence="3 12" id="KW-0813">Transport</keyword>
<evidence type="ECO:0000256" key="5">
    <source>
        <dbReference type="ARBA" id="ARBA00022617"/>
    </source>
</evidence>
<reference evidence="14 15" key="1">
    <citation type="journal article" date="2015" name="Genome Announc.">
        <title>Draft Genome Sequence of Burkholderia sp. Strain PML1(12), an Ectomycorrhizosphere-Inhabiting Bacterium with Effective Mineral-Weathering Ability.</title>
        <authorList>
            <person name="Uroz S."/>
            <person name="Oger P."/>
        </authorList>
    </citation>
    <scope>NUCLEOTIDE SEQUENCE [LARGE SCALE GENOMIC DNA]</scope>
    <source>
        <strain evidence="15">PML1(12)</strain>
    </source>
</reference>